<comment type="caution">
    <text evidence="2">The sequence shown here is derived from an EMBL/GenBank/DDBJ whole genome shotgun (WGS) entry which is preliminary data.</text>
</comment>
<keyword evidence="3" id="KW-1185">Reference proteome</keyword>
<name>A0AB34KAI1_PRYPA</name>
<dbReference type="InterPro" id="IPR038765">
    <property type="entry name" value="Papain-like_cys_pep_sf"/>
</dbReference>
<accession>A0AB34KAI1</accession>
<feature type="region of interest" description="Disordered" evidence="1">
    <location>
        <begin position="320"/>
        <end position="350"/>
    </location>
</feature>
<evidence type="ECO:0000256" key="1">
    <source>
        <dbReference type="SAM" id="MobiDB-lite"/>
    </source>
</evidence>
<evidence type="ECO:0000313" key="2">
    <source>
        <dbReference type="EMBL" id="KAL1529524.1"/>
    </source>
</evidence>
<organism evidence="2 3">
    <name type="scientific">Prymnesium parvum</name>
    <name type="common">Toxic golden alga</name>
    <dbReference type="NCBI Taxonomy" id="97485"/>
    <lineage>
        <taxon>Eukaryota</taxon>
        <taxon>Haptista</taxon>
        <taxon>Haptophyta</taxon>
        <taxon>Prymnesiophyceae</taxon>
        <taxon>Prymnesiales</taxon>
        <taxon>Prymnesiaceae</taxon>
        <taxon>Prymnesium</taxon>
    </lineage>
</organism>
<dbReference type="AlphaFoldDB" id="A0AB34KAI1"/>
<dbReference type="SUPFAM" id="SSF54001">
    <property type="entry name" value="Cysteine proteinases"/>
    <property type="match status" value="1"/>
</dbReference>
<reference evidence="2 3" key="1">
    <citation type="journal article" date="2024" name="Science">
        <title>Giant polyketide synthase enzymes in the biosynthesis of giant marine polyether toxins.</title>
        <authorList>
            <person name="Fallon T.R."/>
            <person name="Shende V.V."/>
            <person name="Wierzbicki I.H."/>
            <person name="Pendleton A.L."/>
            <person name="Watervoot N.F."/>
            <person name="Auber R.P."/>
            <person name="Gonzalez D.J."/>
            <person name="Wisecaver J.H."/>
            <person name="Moore B.S."/>
        </authorList>
    </citation>
    <scope>NUCLEOTIDE SEQUENCE [LARGE SCALE GENOMIC DNA]</scope>
    <source>
        <strain evidence="2 3">12B1</strain>
    </source>
</reference>
<proteinExistence type="predicted"/>
<dbReference type="PANTHER" id="PTHR47112">
    <property type="entry name" value="PX DOMAIN-CONTAINING PROTEIN"/>
    <property type="match status" value="1"/>
</dbReference>
<dbReference type="EMBL" id="JBGBPQ010000001">
    <property type="protein sequence ID" value="KAL1529524.1"/>
    <property type="molecule type" value="Genomic_DNA"/>
</dbReference>
<evidence type="ECO:0000313" key="3">
    <source>
        <dbReference type="Proteomes" id="UP001515480"/>
    </source>
</evidence>
<sequence length="350" mass="40381">MALSESEANEPFDWLLCGVNRQSCTMRKKAPRRTISVFELPDICRTGDILLFSTVDTGAKLIQRITRSKWNHVAMVVRPAPTQTYLIEWGGGLIVQPIVERLHDYHLTGARRIALRQLSLPHMDRMFVEAKLEMLAFRLLTDPTRIDNDIFPLSSAAPHALFRSMWSEHDIVDDLSSLFCSKTVAILYKHVGLLSPRINANGVFPKHFSHHKDYRMAYINCKLSRELDLSFAPKLLYDISFKLLHQPLSHIKRLVSKEERATIIVQRCARRWLALQALKRAKDSWAHKRRHSFAEYDKSFSAKEMRMRFNDASKQPAELVQPVVDESEAHPDDIEDEDAVSNEHHPFYGI</sequence>
<gene>
    <name evidence="2" type="ORF">AB1Y20_000469</name>
</gene>
<dbReference type="PANTHER" id="PTHR47112:SF1">
    <property type="entry name" value="PX DOMAIN-CONTAINING PROTEIN"/>
    <property type="match status" value="1"/>
</dbReference>
<dbReference type="Proteomes" id="UP001515480">
    <property type="component" value="Unassembled WGS sequence"/>
</dbReference>
<dbReference type="Gene3D" id="3.90.1720.10">
    <property type="entry name" value="endopeptidase domain like (from Nostoc punctiforme)"/>
    <property type="match status" value="1"/>
</dbReference>
<protein>
    <submittedName>
        <fullName evidence="2">Uncharacterized protein</fullName>
    </submittedName>
</protein>
<feature type="compositionally biased region" description="Basic and acidic residues" evidence="1">
    <location>
        <begin position="341"/>
        <end position="350"/>
    </location>
</feature>